<organism evidence="1 2">
    <name type="scientific">Pseudomonas viridiflava</name>
    <name type="common">Phytomonas viridiflava</name>
    <dbReference type="NCBI Taxonomy" id="33069"/>
    <lineage>
        <taxon>Bacteria</taxon>
        <taxon>Pseudomonadati</taxon>
        <taxon>Pseudomonadota</taxon>
        <taxon>Gammaproteobacteria</taxon>
        <taxon>Pseudomonadales</taxon>
        <taxon>Pseudomonadaceae</taxon>
        <taxon>Pseudomonas</taxon>
    </lineage>
</organism>
<dbReference type="KEGG" id="pvd:CFBP1590__5215"/>
<evidence type="ECO:0000313" key="2">
    <source>
        <dbReference type="Proteomes" id="UP000196842"/>
    </source>
</evidence>
<accession>A0A1Y6JUL6</accession>
<reference evidence="1 2" key="1">
    <citation type="submission" date="2017-05" db="EMBL/GenBank/DDBJ databases">
        <authorList>
            <person name="Song R."/>
            <person name="Chenine A.L."/>
            <person name="Ruprecht R.M."/>
        </authorList>
    </citation>
    <scope>NUCLEOTIDE SEQUENCE [LARGE SCALE GENOMIC DNA]</scope>
    <source>
        <strain evidence="1 2">CFBP 1590</strain>
    </source>
</reference>
<dbReference type="AlphaFoldDB" id="A0A1Y6JUL6"/>
<gene>
    <name evidence="1" type="ORF">CFBP1590__5215</name>
</gene>
<dbReference type="EMBL" id="LT855380">
    <property type="protein sequence ID" value="SMS12801.1"/>
    <property type="molecule type" value="Genomic_DNA"/>
</dbReference>
<protein>
    <submittedName>
        <fullName evidence="1">Uncharacterized protein</fullName>
    </submittedName>
</protein>
<proteinExistence type="predicted"/>
<evidence type="ECO:0000313" key="1">
    <source>
        <dbReference type="EMBL" id="SMS12801.1"/>
    </source>
</evidence>
<name>A0A1Y6JUL6_PSEVI</name>
<dbReference type="Proteomes" id="UP000196842">
    <property type="component" value="Chromosome I"/>
</dbReference>
<sequence length="67" mass="7318">MQLHEVGTLIEIPTPEAASMLIAEGWTLVAIIPGERHDQGQKAVGPIYVLGKRPELQPTNWKAMVGE</sequence>